<evidence type="ECO:0000256" key="1">
    <source>
        <dbReference type="SAM" id="SignalP"/>
    </source>
</evidence>
<dbReference type="PANTHER" id="PTHR42951:SF14">
    <property type="entry name" value="METALLO-BETA-LACTAMASE SUPERFAMILY PROTEIN"/>
    <property type="match status" value="1"/>
</dbReference>
<gene>
    <name evidence="3" type="ORF">J2W94_001011</name>
</gene>
<organism evidence="3 4">
    <name type="scientific">Pseudoxanthomonas sacheonensis</name>
    <dbReference type="NCBI Taxonomy" id="443615"/>
    <lineage>
        <taxon>Bacteria</taxon>
        <taxon>Pseudomonadati</taxon>
        <taxon>Pseudomonadota</taxon>
        <taxon>Gammaproteobacteria</taxon>
        <taxon>Lysobacterales</taxon>
        <taxon>Lysobacteraceae</taxon>
        <taxon>Pseudoxanthomonas</taxon>
    </lineage>
</organism>
<dbReference type="Proteomes" id="UP001254759">
    <property type="component" value="Unassembled WGS sequence"/>
</dbReference>
<dbReference type="Gene3D" id="3.60.15.10">
    <property type="entry name" value="Ribonuclease Z/Hydroxyacylglutathione hydrolase-like"/>
    <property type="match status" value="1"/>
</dbReference>
<dbReference type="InterPro" id="IPR036866">
    <property type="entry name" value="RibonucZ/Hydroxyglut_hydro"/>
</dbReference>
<dbReference type="CDD" id="cd00636">
    <property type="entry name" value="TroA-like"/>
    <property type="match status" value="1"/>
</dbReference>
<sequence>MKARPSSAAIAIAIAIALSACTAKTPANAEAEATAAVASAPEPVLQPLKTEVYNPGANGIFEVSSTLITGANDAVLVDAQFSTVDAQKLVDLIKASGKRLTTIYISHGDPDFYFGLVALTTAFPEARVLATPQTIAHIKETSAGKLQFWGPKLGAGAPSRIVVPEPIQGNQIELEGNQLEIIGLDGPTPDRSFVWIPSIKTVLGGISVFAGEYVWMADTQTPQSHADWLATLDRIAALKPDAVIPGHFKPGSPQNLDAVRFTADYIRAFDEETAKAKNADALIAALKQRYPDLAGVSSLELSAKVAKGEMKWP</sequence>
<dbReference type="Pfam" id="PF00753">
    <property type="entry name" value="Lactamase_B"/>
    <property type="match status" value="1"/>
</dbReference>
<dbReference type="SUPFAM" id="SSF56281">
    <property type="entry name" value="Metallo-hydrolase/oxidoreductase"/>
    <property type="match status" value="1"/>
</dbReference>
<keyword evidence="1" id="KW-0732">Signal</keyword>
<accession>A0ABU1RQ81</accession>
<feature type="chain" id="PRO_5045371080" evidence="1">
    <location>
        <begin position="30"/>
        <end position="313"/>
    </location>
</feature>
<comment type="caution">
    <text evidence="3">The sequence shown here is derived from an EMBL/GenBank/DDBJ whole genome shotgun (WGS) entry which is preliminary data.</text>
</comment>
<proteinExistence type="predicted"/>
<dbReference type="RefSeq" id="WP_310090787.1">
    <property type="nucleotide sequence ID" value="NZ_JAVDTT010000001.1"/>
</dbReference>
<evidence type="ECO:0000313" key="4">
    <source>
        <dbReference type="Proteomes" id="UP001254759"/>
    </source>
</evidence>
<dbReference type="CDD" id="cd07739">
    <property type="entry name" value="metallo-hydrolase-like_MBL-fold"/>
    <property type="match status" value="1"/>
</dbReference>
<evidence type="ECO:0000313" key="3">
    <source>
        <dbReference type="EMBL" id="MDR6840747.1"/>
    </source>
</evidence>
<dbReference type="InterPro" id="IPR001279">
    <property type="entry name" value="Metallo-B-lactamas"/>
</dbReference>
<reference evidence="3 4" key="1">
    <citation type="submission" date="2023-07" db="EMBL/GenBank/DDBJ databases">
        <title>Sorghum-associated microbial communities from plants grown in Nebraska, USA.</title>
        <authorList>
            <person name="Schachtman D."/>
        </authorList>
    </citation>
    <scope>NUCLEOTIDE SEQUENCE [LARGE SCALE GENOMIC DNA]</scope>
    <source>
        <strain evidence="3 4">BE107</strain>
    </source>
</reference>
<dbReference type="PANTHER" id="PTHR42951">
    <property type="entry name" value="METALLO-BETA-LACTAMASE DOMAIN-CONTAINING"/>
    <property type="match status" value="1"/>
</dbReference>
<name>A0ABU1RQ81_9GAMM</name>
<keyword evidence="4" id="KW-1185">Reference proteome</keyword>
<dbReference type="PROSITE" id="PS51257">
    <property type="entry name" value="PROKAR_LIPOPROTEIN"/>
    <property type="match status" value="1"/>
</dbReference>
<dbReference type="EMBL" id="JAVDTT010000001">
    <property type="protein sequence ID" value="MDR6840747.1"/>
    <property type="molecule type" value="Genomic_DNA"/>
</dbReference>
<evidence type="ECO:0000259" key="2">
    <source>
        <dbReference type="SMART" id="SM00849"/>
    </source>
</evidence>
<protein>
    <submittedName>
        <fullName evidence="3">Glyoxylase-like metal-dependent hydrolase (Beta-lactamase superfamily II)</fullName>
    </submittedName>
</protein>
<dbReference type="InterPro" id="IPR050855">
    <property type="entry name" value="NDM-1-like"/>
</dbReference>
<feature type="domain" description="Metallo-beta-lactamase" evidence="2">
    <location>
        <begin position="62"/>
        <end position="247"/>
    </location>
</feature>
<feature type="signal peptide" evidence="1">
    <location>
        <begin position="1"/>
        <end position="29"/>
    </location>
</feature>
<dbReference type="SMART" id="SM00849">
    <property type="entry name" value="Lactamase_B"/>
    <property type="match status" value="1"/>
</dbReference>